<comment type="similarity">
    <text evidence="5">Belongs to the binding-protein-dependent transport system permease family.</text>
</comment>
<evidence type="ECO:0000313" key="8">
    <source>
        <dbReference type="Proteomes" id="UP000281962"/>
    </source>
</evidence>
<accession>A0A497EW31</accession>
<dbReference type="EMBL" id="QMQY01000034">
    <property type="protein sequence ID" value="RLE50940.1"/>
    <property type="molecule type" value="Genomic_DNA"/>
</dbReference>
<dbReference type="AlphaFoldDB" id="A0A497EW31"/>
<gene>
    <name evidence="7" type="ORF">DRJ21_01145</name>
</gene>
<keyword evidence="2 5" id="KW-0812">Transmembrane</keyword>
<dbReference type="GO" id="GO:0005886">
    <property type="term" value="C:plasma membrane"/>
    <property type="evidence" value="ECO:0007669"/>
    <property type="project" value="UniProtKB-SubCell"/>
</dbReference>
<dbReference type="PANTHER" id="PTHR43839:SF1">
    <property type="entry name" value="OPPC IN A BINDING PROTEIN-DEPENDENT TRANSPORT SYSTEM"/>
    <property type="match status" value="1"/>
</dbReference>
<evidence type="ECO:0000259" key="6">
    <source>
        <dbReference type="PROSITE" id="PS50928"/>
    </source>
</evidence>
<dbReference type="Pfam" id="PF00528">
    <property type="entry name" value="BPD_transp_1"/>
    <property type="match status" value="1"/>
</dbReference>
<feature type="transmembrane region" description="Helical" evidence="5">
    <location>
        <begin position="438"/>
        <end position="463"/>
    </location>
</feature>
<feature type="transmembrane region" description="Helical" evidence="5">
    <location>
        <begin position="317"/>
        <end position="344"/>
    </location>
</feature>
<protein>
    <recommendedName>
        <fullName evidence="6">ABC transmembrane type-1 domain-containing protein</fullName>
    </recommendedName>
</protein>
<name>A0A497EW31_9CREN</name>
<dbReference type="InterPro" id="IPR025966">
    <property type="entry name" value="OppC_N"/>
</dbReference>
<organism evidence="7 8">
    <name type="scientific">Thermoproteota archaeon</name>
    <dbReference type="NCBI Taxonomy" id="2056631"/>
    <lineage>
        <taxon>Archaea</taxon>
        <taxon>Thermoproteota</taxon>
    </lineage>
</organism>
<evidence type="ECO:0000256" key="3">
    <source>
        <dbReference type="ARBA" id="ARBA00022989"/>
    </source>
</evidence>
<comment type="subcellular location">
    <subcellularLocation>
        <location evidence="5">Cell membrane</location>
        <topology evidence="5">Multi-pass membrane protein</topology>
    </subcellularLocation>
    <subcellularLocation>
        <location evidence="1">Membrane</location>
        <topology evidence="1">Multi-pass membrane protein</topology>
    </subcellularLocation>
</comment>
<sequence length="473" mass="53554">MSNKFERYMKLYRKTRWIKLRMFWDDFKHSKLGMCGLIMLIIFIIISILVVTNTIIPAEFPKKWRSPGEWSDYPELVPPEWWLKLTGQPIFPHTVVTKTFPEGKKEAIIAFHYDANTFPTDAKLNVEIIPKGTNIIRITIIIHRPDKHKITIYDKTESITERANRTIISLFIRRESEISHILVNHFKLNVSPDIVNNLCILFGEESQDMWTPAKAKPLKGSYVLIIRTSTFEGEVKISKVKLTLYANAYGLMGTDSYRRDLFLGLLWGFPIALLIGIVTSFLTTIVGVIYAVISAYYGGYVDEVMQRIVDIVSSIPVLPVLILCAMIFGPKLIIIIGILVALTWTGGIKTIRAMVFQIREAPYIEMARVAGASTRWIILRHILPQVLPYSFYLMVIGVPGYILTEAGLSYLGLGDPTLPTWGQILHDASIHGAALCGYWWWVIPPGILIALVGLSFAMIGVAVDKILNPKLKY</sequence>
<keyword evidence="3 5" id="KW-1133">Transmembrane helix</keyword>
<comment type="caution">
    <text evidence="7">The sequence shown here is derived from an EMBL/GenBank/DDBJ whole genome shotgun (WGS) entry which is preliminary data.</text>
</comment>
<feature type="transmembrane region" description="Helical" evidence="5">
    <location>
        <begin position="265"/>
        <end position="297"/>
    </location>
</feature>
<dbReference type="SUPFAM" id="SSF161098">
    <property type="entry name" value="MetI-like"/>
    <property type="match status" value="1"/>
</dbReference>
<reference evidence="7 8" key="1">
    <citation type="submission" date="2018-06" db="EMBL/GenBank/DDBJ databases">
        <title>Extensive metabolic versatility and redundancy in microbially diverse, dynamic hydrothermal sediments.</title>
        <authorList>
            <person name="Dombrowski N."/>
            <person name="Teske A."/>
            <person name="Baker B.J."/>
        </authorList>
    </citation>
    <scope>NUCLEOTIDE SEQUENCE [LARGE SCALE GENOMIC DNA]</scope>
    <source>
        <strain evidence="7">B30_G17</strain>
    </source>
</reference>
<keyword evidence="5" id="KW-0813">Transport</keyword>
<dbReference type="Pfam" id="PF12911">
    <property type="entry name" value="OppC_N"/>
    <property type="match status" value="1"/>
</dbReference>
<dbReference type="Gene3D" id="1.10.3720.10">
    <property type="entry name" value="MetI-like"/>
    <property type="match status" value="1"/>
</dbReference>
<dbReference type="InterPro" id="IPR035906">
    <property type="entry name" value="MetI-like_sf"/>
</dbReference>
<evidence type="ECO:0000313" key="7">
    <source>
        <dbReference type="EMBL" id="RLE50940.1"/>
    </source>
</evidence>
<evidence type="ECO:0000256" key="1">
    <source>
        <dbReference type="ARBA" id="ARBA00004141"/>
    </source>
</evidence>
<dbReference type="CDD" id="cd06261">
    <property type="entry name" value="TM_PBP2"/>
    <property type="match status" value="1"/>
</dbReference>
<evidence type="ECO:0000256" key="4">
    <source>
        <dbReference type="ARBA" id="ARBA00023136"/>
    </source>
</evidence>
<dbReference type="PROSITE" id="PS50928">
    <property type="entry name" value="ABC_TM1"/>
    <property type="match status" value="1"/>
</dbReference>
<feature type="transmembrane region" description="Helical" evidence="5">
    <location>
        <begin position="31"/>
        <end position="56"/>
    </location>
</feature>
<proteinExistence type="inferred from homology"/>
<feature type="domain" description="ABC transmembrane type-1" evidence="6">
    <location>
        <begin position="269"/>
        <end position="460"/>
    </location>
</feature>
<evidence type="ECO:0000256" key="2">
    <source>
        <dbReference type="ARBA" id="ARBA00022692"/>
    </source>
</evidence>
<evidence type="ECO:0000256" key="5">
    <source>
        <dbReference type="RuleBase" id="RU363032"/>
    </source>
</evidence>
<dbReference type="GO" id="GO:0055085">
    <property type="term" value="P:transmembrane transport"/>
    <property type="evidence" value="ECO:0007669"/>
    <property type="project" value="InterPro"/>
</dbReference>
<keyword evidence="4 5" id="KW-0472">Membrane</keyword>
<dbReference type="InterPro" id="IPR000515">
    <property type="entry name" value="MetI-like"/>
</dbReference>
<dbReference type="PANTHER" id="PTHR43839">
    <property type="entry name" value="OPPC IN A BINDING PROTEIN-DEPENDENT TRANSPORT SYSTEM"/>
    <property type="match status" value="1"/>
</dbReference>
<dbReference type="Proteomes" id="UP000281962">
    <property type="component" value="Unassembled WGS sequence"/>
</dbReference>